<dbReference type="EMBL" id="CAJFCV020000002">
    <property type="protein sequence ID" value="CAG9096815.1"/>
    <property type="molecule type" value="Genomic_DNA"/>
</dbReference>
<dbReference type="GO" id="GO:0006307">
    <property type="term" value="P:DNA alkylation repair"/>
    <property type="evidence" value="ECO:0007669"/>
    <property type="project" value="InterPro"/>
</dbReference>
<dbReference type="GO" id="GO:0006355">
    <property type="term" value="P:regulation of DNA-templated transcription"/>
    <property type="evidence" value="ECO:0007669"/>
    <property type="project" value="TreeGrafter"/>
</dbReference>
<dbReference type="SMART" id="SM00322">
    <property type="entry name" value="KH"/>
    <property type="match status" value="1"/>
</dbReference>
<dbReference type="PANTHER" id="PTHR13360">
    <property type="entry name" value="ACTIVATING SIGNAL COINTEGRATOR 1 COMPLEX SUBUNIT 1"/>
    <property type="match status" value="1"/>
</dbReference>
<dbReference type="OrthoDB" id="277832at2759"/>
<gene>
    <name evidence="2" type="ORF">BXYJ_LOCUS3929</name>
</gene>
<dbReference type="Gene3D" id="3.90.1140.10">
    <property type="entry name" value="Cyclic phosphodiesterase"/>
    <property type="match status" value="1"/>
</dbReference>
<feature type="domain" description="K Homology" evidence="1">
    <location>
        <begin position="78"/>
        <end position="147"/>
    </location>
</feature>
<dbReference type="PANTHER" id="PTHR13360:SF1">
    <property type="entry name" value="ACTIVATING SIGNAL COINTEGRATOR 1 COMPLEX SUBUNIT 1"/>
    <property type="match status" value="1"/>
</dbReference>
<dbReference type="Proteomes" id="UP000095284">
    <property type="component" value="Unplaced"/>
</dbReference>
<reference evidence="2" key="2">
    <citation type="submission" date="2020-09" db="EMBL/GenBank/DDBJ databases">
        <authorList>
            <person name="Kikuchi T."/>
        </authorList>
    </citation>
    <scope>NUCLEOTIDE SEQUENCE</scope>
    <source>
        <strain evidence="2">Ka4C1</strain>
    </source>
</reference>
<dbReference type="Proteomes" id="UP000659654">
    <property type="component" value="Unassembled WGS sequence"/>
</dbReference>
<dbReference type="InterPro" id="IPR009097">
    <property type="entry name" value="Cyclic_Pdiesterase"/>
</dbReference>
<dbReference type="InterPro" id="IPR009210">
    <property type="entry name" value="ASCC1"/>
</dbReference>
<dbReference type="GO" id="GO:0003723">
    <property type="term" value="F:RNA binding"/>
    <property type="evidence" value="ECO:0007669"/>
    <property type="project" value="InterPro"/>
</dbReference>
<dbReference type="Gene3D" id="3.30.1370.10">
    <property type="entry name" value="K Homology domain, type 1"/>
    <property type="match status" value="1"/>
</dbReference>
<dbReference type="SMR" id="A0A1I7RPY2"/>
<dbReference type="Pfam" id="PF10469">
    <property type="entry name" value="AKAP7_NLS"/>
    <property type="match status" value="1"/>
</dbReference>
<protein>
    <submittedName>
        <fullName evidence="2">(pine wood nematode) hypothetical protein</fullName>
    </submittedName>
    <submittedName>
        <fullName evidence="5">KH domain-containing protein</fullName>
    </submittedName>
</protein>
<sequence length="354" mass="39905">MNPLDAHVYLLDNCCYRRNAPVERLHGQDEPEVKINEVDTDSSDLEEDVNVEAFDEDDPNLTVDAQEGERISYDSKKKSWMASARVPDMLMGRFIGNQASNKKKMEESTQCVIQIPAKKSNLPVVIYSVAGKECVESCLDQIDLFLSSQREKTNPSHFVSLPLNVEPILSNYEKFKAQVAECKDAKIDPGLFVAKTKLHLTLGLMTLYDDNEVERVGKALDEVVRTKIRPLLKNKPLKVSIKGISHFGDEEGTETRVLFAKPIAEGLEEISELIYQALLETDLGKTQKREFRILHMTLAKIGYKGDVFDATPILSKLRNFDFGTVEISELRICLMHEVESKTGTYPISYVSSLL</sequence>
<accession>A0A1I7RPY2</accession>
<evidence type="ECO:0000313" key="2">
    <source>
        <dbReference type="EMBL" id="CAD5215237.1"/>
    </source>
</evidence>
<organism evidence="3 5">
    <name type="scientific">Bursaphelenchus xylophilus</name>
    <name type="common">Pinewood nematode worm</name>
    <name type="synonym">Aphelenchoides xylophilus</name>
    <dbReference type="NCBI Taxonomy" id="6326"/>
    <lineage>
        <taxon>Eukaryota</taxon>
        <taxon>Metazoa</taxon>
        <taxon>Ecdysozoa</taxon>
        <taxon>Nematoda</taxon>
        <taxon>Chromadorea</taxon>
        <taxon>Rhabditida</taxon>
        <taxon>Tylenchina</taxon>
        <taxon>Tylenchomorpha</taxon>
        <taxon>Aphelenchoidea</taxon>
        <taxon>Aphelenchoididae</taxon>
        <taxon>Bursaphelenchus</taxon>
    </lineage>
</organism>
<dbReference type="InterPro" id="IPR019510">
    <property type="entry name" value="AKAP7-like_phosphoesterase"/>
</dbReference>
<evidence type="ECO:0000313" key="3">
    <source>
        <dbReference type="Proteomes" id="UP000095284"/>
    </source>
</evidence>
<dbReference type="WBParaSite" id="BXY_0277300.1">
    <property type="protein sequence ID" value="BXY_0277300.1"/>
    <property type="gene ID" value="BXY_0277300"/>
</dbReference>
<reference evidence="5" key="1">
    <citation type="submission" date="2016-11" db="UniProtKB">
        <authorList>
            <consortium name="WormBaseParasite"/>
        </authorList>
    </citation>
    <scope>IDENTIFICATION</scope>
</reference>
<dbReference type="CDD" id="cd00105">
    <property type="entry name" value="KH-I"/>
    <property type="match status" value="1"/>
</dbReference>
<dbReference type="eggNOG" id="KOG2814">
    <property type="taxonomic scope" value="Eukaryota"/>
</dbReference>
<dbReference type="Proteomes" id="UP000582659">
    <property type="component" value="Unassembled WGS sequence"/>
</dbReference>
<dbReference type="InterPro" id="IPR004088">
    <property type="entry name" value="KH_dom_type_1"/>
</dbReference>
<dbReference type="GO" id="GO:0005634">
    <property type="term" value="C:nucleus"/>
    <property type="evidence" value="ECO:0007669"/>
    <property type="project" value="TreeGrafter"/>
</dbReference>
<dbReference type="EMBL" id="CAJFDI010000002">
    <property type="protein sequence ID" value="CAD5215237.1"/>
    <property type="molecule type" value="Genomic_DNA"/>
</dbReference>
<dbReference type="Pfam" id="PF00013">
    <property type="entry name" value="KH_1"/>
    <property type="match status" value="1"/>
</dbReference>
<dbReference type="InterPro" id="IPR004087">
    <property type="entry name" value="KH_dom"/>
</dbReference>
<proteinExistence type="predicted"/>
<dbReference type="SUPFAM" id="SSF54791">
    <property type="entry name" value="Eukaryotic type KH-domain (KH-domain type I)"/>
    <property type="match status" value="1"/>
</dbReference>
<name>A0A1I7RPY2_BURXY</name>
<evidence type="ECO:0000259" key="1">
    <source>
        <dbReference type="SMART" id="SM00322"/>
    </source>
</evidence>
<dbReference type="SUPFAM" id="SSF55144">
    <property type="entry name" value="LigT-like"/>
    <property type="match status" value="1"/>
</dbReference>
<evidence type="ECO:0000313" key="5">
    <source>
        <dbReference type="WBParaSite" id="BXY_0277300.1"/>
    </source>
</evidence>
<evidence type="ECO:0000313" key="4">
    <source>
        <dbReference type="Proteomes" id="UP000659654"/>
    </source>
</evidence>
<dbReference type="InterPro" id="IPR036612">
    <property type="entry name" value="KH_dom_type_1_sf"/>
</dbReference>
<dbReference type="AlphaFoldDB" id="A0A1I7RPY2"/>
<keyword evidence="4" id="KW-1185">Reference proteome</keyword>